<dbReference type="GO" id="GO:0020037">
    <property type="term" value="F:heme binding"/>
    <property type="evidence" value="ECO:0007669"/>
    <property type="project" value="InterPro"/>
</dbReference>
<keyword evidence="2" id="KW-0479">Metal-binding</keyword>
<dbReference type="AlphaFoldDB" id="A0A0F5K096"/>
<keyword evidence="2" id="KW-0349">Heme</keyword>
<protein>
    <recommendedName>
        <fullName evidence="5">Cytochrome P450</fullName>
    </recommendedName>
</protein>
<gene>
    <name evidence="3" type="ORF">WM40_12465</name>
</gene>
<dbReference type="InterPro" id="IPR017972">
    <property type="entry name" value="Cyt_P450_CS"/>
</dbReference>
<keyword evidence="2" id="KW-0503">Monooxygenase</keyword>
<dbReference type="InterPro" id="IPR036396">
    <property type="entry name" value="Cyt_P450_sf"/>
</dbReference>
<dbReference type="Proteomes" id="UP000033618">
    <property type="component" value="Unassembled WGS sequence"/>
</dbReference>
<evidence type="ECO:0000313" key="4">
    <source>
        <dbReference type="Proteomes" id="UP000033618"/>
    </source>
</evidence>
<dbReference type="Gene3D" id="1.10.630.10">
    <property type="entry name" value="Cytochrome P450"/>
    <property type="match status" value="1"/>
</dbReference>
<dbReference type="GO" id="GO:0016705">
    <property type="term" value="F:oxidoreductase activity, acting on paired donors, with incorporation or reduction of molecular oxygen"/>
    <property type="evidence" value="ECO:0007669"/>
    <property type="project" value="InterPro"/>
</dbReference>
<reference evidence="3 4" key="1">
    <citation type="submission" date="2015-03" db="EMBL/GenBank/DDBJ databases">
        <title>Draft Genome Sequence of Burkholderia andropogonis type strain ICMP2807, isolated from Sorghum bicolor.</title>
        <authorList>
            <person name="Lopes-Santos L."/>
            <person name="Castro D.B."/>
            <person name="Ottoboni L.M."/>
            <person name="Park D."/>
            <person name="Weirc B.S."/>
            <person name="Destefano S.A."/>
        </authorList>
    </citation>
    <scope>NUCLEOTIDE SEQUENCE [LARGE SCALE GENOMIC DNA]</scope>
    <source>
        <strain evidence="3 4">ICMP2807</strain>
    </source>
</reference>
<dbReference type="PANTHER" id="PTHR46696">
    <property type="entry name" value="P450, PUTATIVE (EUROFUNG)-RELATED"/>
    <property type="match status" value="1"/>
</dbReference>
<evidence type="ECO:0000313" key="3">
    <source>
        <dbReference type="EMBL" id="KKB63355.1"/>
    </source>
</evidence>
<keyword evidence="2" id="KW-0560">Oxidoreductase</keyword>
<dbReference type="GO" id="GO:0005506">
    <property type="term" value="F:iron ion binding"/>
    <property type="evidence" value="ECO:0007669"/>
    <property type="project" value="InterPro"/>
</dbReference>
<dbReference type="PRINTS" id="PR00359">
    <property type="entry name" value="BP450"/>
</dbReference>
<dbReference type="PANTHER" id="PTHR46696:SF1">
    <property type="entry name" value="CYTOCHROME P450 YJIB-RELATED"/>
    <property type="match status" value="1"/>
</dbReference>
<keyword evidence="2" id="KW-0408">Iron</keyword>
<evidence type="ECO:0000256" key="2">
    <source>
        <dbReference type="RuleBase" id="RU000461"/>
    </source>
</evidence>
<comment type="caution">
    <text evidence="3">The sequence shown here is derived from an EMBL/GenBank/DDBJ whole genome shotgun (WGS) entry which is preliminary data.</text>
</comment>
<dbReference type="PATRIC" id="fig|28092.6.peg.2933"/>
<organism evidence="3 4">
    <name type="scientific">Robbsia andropogonis</name>
    <dbReference type="NCBI Taxonomy" id="28092"/>
    <lineage>
        <taxon>Bacteria</taxon>
        <taxon>Pseudomonadati</taxon>
        <taxon>Pseudomonadota</taxon>
        <taxon>Betaproteobacteria</taxon>
        <taxon>Burkholderiales</taxon>
        <taxon>Burkholderiaceae</taxon>
        <taxon>Robbsia</taxon>
    </lineage>
</organism>
<dbReference type="Pfam" id="PF00067">
    <property type="entry name" value="p450"/>
    <property type="match status" value="1"/>
</dbReference>
<dbReference type="STRING" id="28092.WM40_12465"/>
<keyword evidence="4" id="KW-1185">Reference proteome</keyword>
<name>A0A0F5K096_9BURK</name>
<dbReference type="SUPFAM" id="SSF48264">
    <property type="entry name" value="Cytochrome P450"/>
    <property type="match status" value="1"/>
</dbReference>
<sequence>MWDKEHGPGAWIVQRYADVAAALRDPRFSAARAARWVNSSVSAPMRDELREFKRILSRALLFIEGNSHGRVRRALAAGFHGVSLQQHAPTITGIADELLDAVIAKATLDQNGNASVTFDFVEDVARALPARVIANLMGIAPEIQPRFIAAAGEIAAFIGSPLPDARRVFAAQDGLLAIRDHFASMLRYPVEVPPHSLTARILRQRDGGTLSTAEMLAQCCTLLFAGYETTRHLLGNGMLALLNHPTQWLALQRAPQRLPIALRELLRYDSPVQYTGRRLREDVVVGGQTMRKGQLVILDLAAANRDPSRFSMPERLYLKRDEGNHLAFGHGPHVCLGAGLTYLEAEIAFRAVMQRLPNLQLAPHTPEWQDNAAYRGVASLPVYCSLPSPGKQPIPVNLTAQDNT</sequence>
<evidence type="ECO:0008006" key="5">
    <source>
        <dbReference type="Google" id="ProtNLM"/>
    </source>
</evidence>
<comment type="similarity">
    <text evidence="1 2">Belongs to the cytochrome P450 family.</text>
</comment>
<dbReference type="CDD" id="cd20625">
    <property type="entry name" value="CYP164-like"/>
    <property type="match status" value="1"/>
</dbReference>
<dbReference type="PROSITE" id="PS00086">
    <property type="entry name" value="CYTOCHROME_P450"/>
    <property type="match status" value="1"/>
</dbReference>
<evidence type="ECO:0000256" key="1">
    <source>
        <dbReference type="ARBA" id="ARBA00010617"/>
    </source>
</evidence>
<dbReference type="InterPro" id="IPR002397">
    <property type="entry name" value="Cyt_P450_B"/>
</dbReference>
<dbReference type="EMBL" id="LAQU01000011">
    <property type="protein sequence ID" value="KKB63355.1"/>
    <property type="molecule type" value="Genomic_DNA"/>
</dbReference>
<accession>A0A0F5K096</accession>
<proteinExistence type="inferred from homology"/>
<dbReference type="GO" id="GO:0004497">
    <property type="term" value="F:monooxygenase activity"/>
    <property type="evidence" value="ECO:0007669"/>
    <property type="project" value="UniProtKB-KW"/>
</dbReference>
<dbReference type="InterPro" id="IPR001128">
    <property type="entry name" value="Cyt_P450"/>
</dbReference>